<evidence type="ECO:0000256" key="1">
    <source>
        <dbReference type="SAM" id="MobiDB-lite"/>
    </source>
</evidence>
<gene>
    <name evidence="4" type="ORF">GCM10010468_80060</name>
</gene>
<evidence type="ECO:0000313" key="5">
    <source>
        <dbReference type="Proteomes" id="UP001501237"/>
    </source>
</evidence>
<feature type="domain" description="SHOCT" evidence="3">
    <location>
        <begin position="94"/>
        <end position="121"/>
    </location>
</feature>
<keyword evidence="5" id="KW-1185">Reference proteome</keyword>
<dbReference type="RefSeq" id="WP_344839749.1">
    <property type="nucleotide sequence ID" value="NZ_BAAAUV010000050.1"/>
</dbReference>
<sequence>MDDYPLLDIFWTIMMFFLWVMWLFLLFRVVIDIFGSGDLPLWNKIGWTALVILLPYVGVLVYIIARGDSMGMRRGRRSERRHRDHDTTGPTTADRLAQYAELRQQGVITDEEYLKAKADILA</sequence>
<keyword evidence="2" id="KW-1133">Transmembrane helix</keyword>
<feature type="compositionally biased region" description="Basic residues" evidence="1">
    <location>
        <begin position="73"/>
        <end position="83"/>
    </location>
</feature>
<accession>A0ABP6QNV3</accession>
<dbReference type="InterPro" id="IPR018649">
    <property type="entry name" value="SHOCT"/>
</dbReference>
<dbReference type="EMBL" id="BAAAUV010000050">
    <property type="protein sequence ID" value="GAA3242380.1"/>
    <property type="molecule type" value="Genomic_DNA"/>
</dbReference>
<evidence type="ECO:0000313" key="4">
    <source>
        <dbReference type="EMBL" id="GAA3242380.1"/>
    </source>
</evidence>
<feature type="transmembrane region" description="Helical" evidence="2">
    <location>
        <begin position="7"/>
        <end position="25"/>
    </location>
</feature>
<proteinExistence type="predicted"/>
<comment type="caution">
    <text evidence="4">The sequence shown here is derived from an EMBL/GenBank/DDBJ whole genome shotgun (WGS) entry which is preliminary data.</text>
</comment>
<evidence type="ECO:0000259" key="3">
    <source>
        <dbReference type="Pfam" id="PF09851"/>
    </source>
</evidence>
<keyword evidence="2" id="KW-0472">Membrane</keyword>
<organism evidence="4 5">
    <name type="scientific">Actinocorallia longicatena</name>
    <dbReference type="NCBI Taxonomy" id="111803"/>
    <lineage>
        <taxon>Bacteria</taxon>
        <taxon>Bacillati</taxon>
        <taxon>Actinomycetota</taxon>
        <taxon>Actinomycetes</taxon>
        <taxon>Streptosporangiales</taxon>
        <taxon>Thermomonosporaceae</taxon>
        <taxon>Actinocorallia</taxon>
    </lineage>
</organism>
<protein>
    <submittedName>
        <fullName evidence="4">SHOCT domain-containing protein</fullName>
    </submittedName>
</protein>
<feature type="transmembrane region" description="Helical" evidence="2">
    <location>
        <begin position="45"/>
        <end position="65"/>
    </location>
</feature>
<dbReference type="Pfam" id="PF09851">
    <property type="entry name" value="SHOCT"/>
    <property type="match status" value="1"/>
</dbReference>
<reference evidence="5" key="1">
    <citation type="journal article" date="2019" name="Int. J. Syst. Evol. Microbiol.">
        <title>The Global Catalogue of Microorganisms (GCM) 10K type strain sequencing project: providing services to taxonomists for standard genome sequencing and annotation.</title>
        <authorList>
            <consortium name="The Broad Institute Genomics Platform"/>
            <consortium name="The Broad Institute Genome Sequencing Center for Infectious Disease"/>
            <person name="Wu L."/>
            <person name="Ma J."/>
        </authorList>
    </citation>
    <scope>NUCLEOTIDE SEQUENCE [LARGE SCALE GENOMIC DNA]</scope>
    <source>
        <strain evidence="5">JCM 9377</strain>
    </source>
</reference>
<feature type="region of interest" description="Disordered" evidence="1">
    <location>
        <begin position="73"/>
        <end position="92"/>
    </location>
</feature>
<name>A0ABP6QNV3_9ACTN</name>
<keyword evidence="2" id="KW-0812">Transmembrane</keyword>
<evidence type="ECO:0000256" key="2">
    <source>
        <dbReference type="SAM" id="Phobius"/>
    </source>
</evidence>
<dbReference type="Proteomes" id="UP001501237">
    <property type="component" value="Unassembled WGS sequence"/>
</dbReference>